<evidence type="ECO:0000313" key="4">
    <source>
        <dbReference type="EMBL" id="MDN7569236.1"/>
    </source>
</evidence>
<evidence type="ECO:0000313" key="9">
    <source>
        <dbReference type="Proteomes" id="UP001220209"/>
    </source>
</evidence>
<dbReference type="Proteomes" id="UP000664048">
    <property type="component" value="Unassembled WGS sequence"/>
</dbReference>
<dbReference type="RefSeq" id="WP_077186813.1">
    <property type="nucleotide sequence ID" value="NZ_BSTW01000022.1"/>
</dbReference>
<dbReference type="EMBL" id="JAGEMX010000033">
    <property type="protein sequence ID" value="MBO1835529.1"/>
    <property type="molecule type" value="Genomic_DNA"/>
</dbReference>
<evidence type="ECO:0000313" key="5">
    <source>
        <dbReference type="EMBL" id="POZ80376.1"/>
    </source>
</evidence>
<sequence length="183" mass="20354">MKRSASSIDPLAGAQKLARRSERAVKNDRPPIDSFDFALEARIQLALHGIAAIAGNQWNAEQHLIDAVICARESGVRACREGSDMSLMLADEPTLLPYWDDGFEAEECGRVVWFGEWFSDMDGLNETRPSVSLTRHGYVPALEVSHRGGDCEPNTGHPRETLQEAIGAAKEMESRWHFDECID</sequence>
<evidence type="ECO:0000313" key="7">
    <source>
        <dbReference type="Proteomes" id="UP000238655"/>
    </source>
</evidence>
<dbReference type="Proteomes" id="UP001172109">
    <property type="component" value="Unassembled WGS sequence"/>
</dbReference>
<dbReference type="AlphaFoldDB" id="A0A2S5DMQ5"/>
<accession>A0A2S5DMQ5</accession>
<reference evidence="6 9" key="4">
    <citation type="submission" date="2021-12" db="EMBL/GenBank/DDBJ databases">
        <title>Genomic and phenotypic characterization of three Burkholderia contaminans isolates recovered from different sources.</title>
        <authorList>
            <person name="Lopez De Volder A."/>
            <person name="Fan Y."/>
            <person name="Nunvar J."/>
            <person name="Herrera T."/>
            <person name="Timp W."/>
            <person name="Degrossi J."/>
        </authorList>
    </citation>
    <scope>NUCLEOTIDE SEQUENCE [LARGE SCALE GENOMIC DNA]</scope>
    <source>
        <strain evidence="6 9">LMG 23361</strain>
        <plasmid evidence="6 9">unnamed2</plasmid>
    </source>
</reference>
<evidence type="ECO:0000313" key="3">
    <source>
        <dbReference type="EMBL" id="MBO1835529.1"/>
    </source>
</evidence>
<dbReference type="EMBL" id="JAENIB010000039">
    <property type="protein sequence ID" value="MBK1935882.1"/>
    <property type="molecule type" value="Genomic_DNA"/>
</dbReference>
<geneLocation type="plasmid" evidence="6 9">
    <name>unnamed2</name>
</geneLocation>
<reference evidence="5 7" key="1">
    <citation type="submission" date="2018-01" db="EMBL/GenBank/DDBJ databases">
        <title>Successful Treatment of Persistent Burkholderia cepacia Bacteremia with Ceftazidime-Avibactam.</title>
        <authorList>
            <person name="Tamma P."/>
            <person name="Fan Y."/>
            <person name="Bergman Y."/>
            <person name="Sick-Samuels A."/>
            <person name="Hsu A."/>
            <person name="Timp W."/>
            <person name="Simner P."/>
        </authorList>
    </citation>
    <scope>NUCLEOTIDE SEQUENCE [LARGE SCALE GENOMIC DNA]</scope>
    <source>
        <strain evidence="5 7">170816</strain>
    </source>
</reference>
<proteinExistence type="predicted"/>
<reference evidence="3 8" key="3">
    <citation type="submission" date="2021-03" db="EMBL/GenBank/DDBJ databases">
        <title>Clinical course, treatment and visual outcome of an outbreak of Burkholderia contaminans endophthalmitis following cataract surgery.</title>
        <authorList>
            <person name="Lind C."/>
            <person name="Olsen K."/>
            <person name="Angelsen N.K."/>
            <person name="Krefting E.A."/>
            <person name="Fossen K."/>
            <person name="Gravningen K."/>
            <person name="Depoorter E."/>
            <person name="Vandamme P."/>
            <person name="Bertelsen G."/>
        </authorList>
    </citation>
    <scope>NUCLEOTIDE SEQUENCE [LARGE SCALE GENOMIC DNA]</scope>
    <source>
        <strain evidence="3 8">51242556</strain>
    </source>
</reference>
<name>A0A2S5DMQ5_9BURK</name>
<dbReference type="Proteomes" id="UP001220209">
    <property type="component" value="Plasmid unnamed2"/>
</dbReference>
<reference evidence="4" key="5">
    <citation type="submission" date="2023-07" db="EMBL/GenBank/DDBJ databases">
        <title>A collection of bacterial strains from the Burkholderia cepacia Research Laboratory and Repository.</title>
        <authorList>
            <person name="Lipuma J."/>
            <person name="Spilker T."/>
            <person name="Caverly L."/>
        </authorList>
    </citation>
    <scope>NUCLEOTIDE SEQUENCE</scope>
    <source>
        <strain evidence="4">AU44979</strain>
    </source>
</reference>
<dbReference type="Proteomes" id="UP000611459">
    <property type="component" value="Unassembled WGS sequence"/>
</dbReference>
<evidence type="ECO:0000313" key="2">
    <source>
        <dbReference type="EMBL" id="MBK1935882.1"/>
    </source>
</evidence>
<gene>
    <name evidence="5" type="ORF">C3743_38655</name>
    <name evidence="3" type="ORF">J4M89_39750</name>
    <name evidence="2" type="ORF">JIN94_39005</name>
    <name evidence="6" type="ORF">LXE91_41380</name>
    <name evidence="4" type="ORF">QZM56_32525</name>
</gene>
<evidence type="ECO:0000313" key="8">
    <source>
        <dbReference type="Proteomes" id="UP000664048"/>
    </source>
</evidence>
<evidence type="ECO:0000313" key="6">
    <source>
        <dbReference type="EMBL" id="WFN23871.1"/>
    </source>
</evidence>
<dbReference type="Proteomes" id="UP000238655">
    <property type="component" value="Unassembled WGS sequence"/>
</dbReference>
<keyword evidence="6" id="KW-0614">Plasmid</keyword>
<feature type="region of interest" description="Disordered" evidence="1">
    <location>
        <begin position="1"/>
        <end position="25"/>
    </location>
</feature>
<protein>
    <submittedName>
        <fullName evidence="5">Uncharacterized protein</fullName>
    </submittedName>
</protein>
<dbReference type="EMBL" id="CP090644">
    <property type="protein sequence ID" value="WFN23871.1"/>
    <property type="molecule type" value="Genomic_DNA"/>
</dbReference>
<organism evidence="5 7">
    <name type="scientific">Burkholderia contaminans</name>
    <dbReference type="NCBI Taxonomy" id="488447"/>
    <lineage>
        <taxon>Bacteria</taxon>
        <taxon>Pseudomonadati</taxon>
        <taxon>Pseudomonadota</taxon>
        <taxon>Betaproteobacteria</taxon>
        <taxon>Burkholderiales</taxon>
        <taxon>Burkholderiaceae</taxon>
        <taxon>Burkholderia</taxon>
        <taxon>Burkholderia cepacia complex</taxon>
    </lineage>
</organism>
<dbReference type="EMBL" id="JAUJQS010000034">
    <property type="protein sequence ID" value="MDN7569236.1"/>
    <property type="molecule type" value="Genomic_DNA"/>
</dbReference>
<keyword evidence="8" id="KW-1185">Reference proteome</keyword>
<evidence type="ECO:0000256" key="1">
    <source>
        <dbReference type="SAM" id="MobiDB-lite"/>
    </source>
</evidence>
<reference evidence="2" key="2">
    <citation type="submission" date="2021-01" db="EMBL/GenBank/DDBJ databases">
        <title>Outbreak of Burkholderia contaminns endophthalmitis traced to a clinical ventilation system.</title>
        <authorList>
            <person name="Lipuma J."/>
            <person name="Spilker T."/>
            <person name="Kratholm J."/>
        </authorList>
    </citation>
    <scope>NUCLEOTIDE SEQUENCE</scope>
    <source>
        <strain evidence="2">HI4954</strain>
    </source>
</reference>
<dbReference type="EMBL" id="PQVP01000004">
    <property type="protein sequence ID" value="POZ80376.1"/>
    <property type="molecule type" value="Genomic_DNA"/>
</dbReference>